<evidence type="ECO:0000256" key="5">
    <source>
        <dbReference type="ARBA" id="ARBA00022825"/>
    </source>
</evidence>
<evidence type="ECO:0000256" key="3">
    <source>
        <dbReference type="ARBA" id="ARBA00022670"/>
    </source>
</evidence>
<dbReference type="SMART" id="SM00020">
    <property type="entry name" value="Tryp_SPc"/>
    <property type="match status" value="1"/>
</dbReference>
<feature type="domain" description="Peptidase S1" evidence="9">
    <location>
        <begin position="32"/>
        <end position="266"/>
    </location>
</feature>
<dbReference type="CDD" id="cd00190">
    <property type="entry name" value="Tryp_SPc"/>
    <property type="match status" value="1"/>
</dbReference>
<reference evidence="10 11" key="1">
    <citation type="submission" date="2024-07" db="EMBL/GenBank/DDBJ databases">
        <title>Chromosome-level genome assembly of the water stick insect Ranatra chinensis (Heteroptera: Nepidae).</title>
        <authorList>
            <person name="Liu X."/>
        </authorList>
    </citation>
    <scope>NUCLEOTIDE SEQUENCE [LARGE SCALE GENOMIC DNA]</scope>
    <source>
        <strain evidence="10">Cailab_2021Rc</strain>
        <tissue evidence="10">Muscle</tissue>
    </source>
</reference>
<dbReference type="PROSITE" id="PS00135">
    <property type="entry name" value="TRYPSIN_SER"/>
    <property type="match status" value="1"/>
</dbReference>
<evidence type="ECO:0000313" key="10">
    <source>
        <dbReference type="EMBL" id="KAL1124563.1"/>
    </source>
</evidence>
<evidence type="ECO:0000256" key="6">
    <source>
        <dbReference type="ARBA" id="ARBA00023157"/>
    </source>
</evidence>
<dbReference type="Gene3D" id="2.40.10.10">
    <property type="entry name" value="Trypsin-like serine proteases"/>
    <property type="match status" value="1"/>
</dbReference>
<dbReference type="GO" id="GO:0005576">
    <property type="term" value="C:extracellular region"/>
    <property type="evidence" value="ECO:0007669"/>
    <property type="project" value="UniProtKB-SubCell"/>
</dbReference>
<comment type="caution">
    <text evidence="10">The sequence shown here is derived from an EMBL/GenBank/DDBJ whole genome shotgun (WGS) entry which is preliminary data.</text>
</comment>
<evidence type="ECO:0000256" key="2">
    <source>
        <dbReference type="ARBA" id="ARBA00022525"/>
    </source>
</evidence>
<accession>A0ABD0YB50</accession>
<keyword evidence="6" id="KW-1015">Disulfide bond</keyword>
<proteinExistence type="predicted"/>
<evidence type="ECO:0000256" key="7">
    <source>
        <dbReference type="RuleBase" id="RU363034"/>
    </source>
</evidence>
<evidence type="ECO:0000313" key="11">
    <source>
        <dbReference type="Proteomes" id="UP001558652"/>
    </source>
</evidence>
<keyword evidence="11" id="KW-1185">Reference proteome</keyword>
<dbReference type="GO" id="GO:0006508">
    <property type="term" value="P:proteolysis"/>
    <property type="evidence" value="ECO:0007669"/>
    <property type="project" value="UniProtKB-KW"/>
</dbReference>
<keyword evidence="4 7" id="KW-0378">Hydrolase</keyword>
<evidence type="ECO:0000259" key="9">
    <source>
        <dbReference type="PROSITE" id="PS50240"/>
    </source>
</evidence>
<dbReference type="InterPro" id="IPR001314">
    <property type="entry name" value="Peptidase_S1A"/>
</dbReference>
<sequence length="283" mass="31082">MKDDNINSDEHGKGPGSRHTNCSCGWTNKARVVGGKETIPNEYPLMAGLIQKKDNDIICGGAIITRRHAITAAHCTFGEKRTLALIAGEHDLTTNKETKRTKIYIVSQIIQHEQYDDDTCVFDISLLVVKRKMEFNEAVGPACLPSTPIDLSGQYVKVTGWGNLADNGKSSNVLMKVNLKVIPLEECASNYKSPIDLVKPHQLCTRANGKDACQGDSGGPVTWLDPETNMYTLVGVVSYGKGCASGVPGVNTDVYSYLDWILENMSEYTKLYFIKFNKISSIL</sequence>
<dbReference type="InterPro" id="IPR009003">
    <property type="entry name" value="Peptidase_S1_PA"/>
</dbReference>
<evidence type="ECO:0000256" key="8">
    <source>
        <dbReference type="SAM" id="MobiDB-lite"/>
    </source>
</evidence>
<dbReference type="EMBL" id="JBFDAA010000010">
    <property type="protein sequence ID" value="KAL1124563.1"/>
    <property type="molecule type" value="Genomic_DNA"/>
</dbReference>
<dbReference type="PANTHER" id="PTHR24252:SF7">
    <property type="entry name" value="HYALIN"/>
    <property type="match status" value="1"/>
</dbReference>
<dbReference type="InterPro" id="IPR018114">
    <property type="entry name" value="TRYPSIN_HIS"/>
</dbReference>
<keyword evidence="5 7" id="KW-0720">Serine protease</keyword>
<dbReference type="AlphaFoldDB" id="A0ABD0YB50"/>
<feature type="compositionally biased region" description="Basic and acidic residues" evidence="8">
    <location>
        <begin position="1"/>
        <end position="13"/>
    </location>
</feature>
<comment type="subcellular location">
    <subcellularLocation>
        <location evidence="1">Secreted</location>
    </subcellularLocation>
</comment>
<evidence type="ECO:0000256" key="1">
    <source>
        <dbReference type="ARBA" id="ARBA00004613"/>
    </source>
</evidence>
<evidence type="ECO:0000256" key="4">
    <source>
        <dbReference type="ARBA" id="ARBA00022801"/>
    </source>
</evidence>
<dbReference type="InterPro" id="IPR033116">
    <property type="entry name" value="TRYPSIN_SER"/>
</dbReference>
<feature type="region of interest" description="Disordered" evidence="8">
    <location>
        <begin position="1"/>
        <end position="21"/>
    </location>
</feature>
<gene>
    <name evidence="10" type="ORF">AAG570_001187</name>
</gene>
<organism evidence="10 11">
    <name type="scientific">Ranatra chinensis</name>
    <dbReference type="NCBI Taxonomy" id="642074"/>
    <lineage>
        <taxon>Eukaryota</taxon>
        <taxon>Metazoa</taxon>
        <taxon>Ecdysozoa</taxon>
        <taxon>Arthropoda</taxon>
        <taxon>Hexapoda</taxon>
        <taxon>Insecta</taxon>
        <taxon>Pterygota</taxon>
        <taxon>Neoptera</taxon>
        <taxon>Paraneoptera</taxon>
        <taxon>Hemiptera</taxon>
        <taxon>Heteroptera</taxon>
        <taxon>Panheteroptera</taxon>
        <taxon>Nepomorpha</taxon>
        <taxon>Nepidae</taxon>
        <taxon>Ranatrinae</taxon>
        <taxon>Ranatra</taxon>
    </lineage>
</organism>
<dbReference type="PRINTS" id="PR00722">
    <property type="entry name" value="CHYMOTRYPSIN"/>
</dbReference>
<dbReference type="InterPro" id="IPR043504">
    <property type="entry name" value="Peptidase_S1_PA_chymotrypsin"/>
</dbReference>
<dbReference type="Proteomes" id="UP001558652">
    <property type="component" value="Unassembled WGS sequence"/>
</dbReference>
<protein>
    <recommendedName>
        <fullName evidence="9">Peptidase S1 domain-containing protein</fullName>
    </recommendedName>
</protein>
<dbReference type="Pfam" id="PF00089">
    <property type="entry name" value="Trypsin"/>
    <property type="match status" value="1"/>
</dbReference>
<dbReference type="PANTHER" id="PTHR24252">
    <property type="entry name" value="ACROSIN-RELATED"/>
    <property type="match status" value="1"/>
</dbReference>
<name>A0ABD0YB50_9HEMI</name>
<dbReference type="GO" id="GO:0008236">
    <property type="term" value="F:serine-type peptidase activity"/>
    <property type="evidence" value="ECO:0007669"/>
    <property type="project" value="UniProtKB-KW"/>
</dbReference>
<dbReference type="PROSITE" id="PS50240">
    <property type="entry name" value="TRYPSIN_DOM"/>
    <property type="match status" value="1"/>
</dbReference>
<dbReference type="PROSITE" id="PS00134">
    <property type="entry name" value="TRYPSIN_HIS"/>
    <property type="match status" value="1"/>
</dbReference>
<keyword evidence="2" id="KW-0964">Secreted</keyword>
<dbReference type="SUPFAM" id="SSF50494">
    <property type="entry name" value="Trypsin-like serine proteases"/>
    <property type="match status" value="1"/>
</dbReference>
<dbReference type="FunFam" id="2.40.10.10:FF:000015">
    <property type="entry name" value="Atrial natriuretic peptide-converting enzyme"/>
    <property type="match status" value="1"/>
</dbReference>
<dbReference type="InterPro" id="IPR001254">
    <property type="entry name" value="Trypsin_dom"/>
</dbReference>
<keyword evidence="3 7" id="KW-0645">Protease</keyword>